<proteinExistence type="predicted"/>
<feature type="transmembrane region" description="Helical" evidence="1">
    <location>
        <begin position="27"/>
        <end position="46"/>
    </location>
</feature>
<organism evidence="2 3">
    <name type="scientific">Eucalyptus globulus</name>
    <name type="common">Tasmanian blue gum</name>
    <dbReference type="NCBI Taxonomy" id="34317"/>
    <lineage>
        <taxon>Eukaryota</taxon>
        <taxon>Viridiplantae</taxon>
        <taxon>Streptophyta</taxon>
        <taxon>Embryophyta</taxon>
        <taxon>Tracheophyta</taxon>
        <taxon>Spermatophyta</taxon>
        <taxon>Magnoliopsida</taxon>
        <taxon>eudicotyledons</taxon>
        <taxon>Gunneridae</taxon>
        <taxon>Pentapetalae</taxon>
        <taxon>rosids</taxon>
        <taxon>malvids</taxon>
        <taxon>Myrtales</taxon>
        <taxon>Myrtaceae</taxon>
        <taxon>Myrtoideae</taxon>
        <taxon>Eucalypteae</taxon>
        <taxon>Eucalyptus</taxon>
    </lineage>
</organism>
<reference evidence="2 3" key="1">
    <citation type="submission" date="2024-11" db="EMBL/GenBank/DDBJ databases">
        <title>Chromosome-level genome assembly of Eucalyptus globulus Labill. provides insights into its genome evolution.</title>
        <authorList>
            <person name="Li X."/>
        </authorList>
    </citation>
    <scope>NUCLEOTIDE SEQUENCE [LARGE SCALE GENOMIC DNA]</scope>
    <source>
        <strain evidence="2">CL2024</strain>
        <tissue evidence="2">Fresh tender leaves</tissue>
    </source>
</reference>
<name>A0ABD3KVD8_EUCGL</name>
<keyword evidence="3" id="KW-1185">Reference proteome</keyword>
<feature type="transmembrane region" description="Helical" evidence="1">
    <location>
        <begin position="134"/>
        <end position="153"/>
    </location>
</feature>
<gene>
    <name evidence="2" type="ORF">ACJRO7_017671</name>
</gene>
<comment type="caution">
    <text evidence="2">The sequence shown here is derived from an EMBL/GenBank/DDBJ whole genome shotgun (WGS) entry which is preliminary data.</text>
</comment>
<keyword evidence="1" id="KW-0472">Membrane</keyword>
<dbReference type="AlphaFoldDB" id="A0ABD3KVD8"/>
<sequence length="169" mass="19461">MESPFLRRRTDILGARMTVLDSMINRLINRTSLCFLFYIVGLPLVLSRSSYITFIALGMPWMPLALAIIMFYLICFYLDHNLRLLWIFSTEMEGLAAELNENRQRLLDLGMEHDAFSAEKAGTWAAVPAWTIRIWGIVIVFCVVVLSIPLLYVEFKRVFPGFSLTFELA</sequence>
<keyword evidence="1" id="KW-1133">Transmembrane helix</keyword>
<protein>
    <submittedName>
        <fullName evidence="2">Uncharacterized protein</fullName>
    </submittedName>
</protein>
<evidence type="ECO:0000313" key="3">
    <source>
        <dbReference type="Proteomes" id="UP001634007"/>
    </source>
</evidence>
<evidence type="ECO:0000313" key="2">
    <source>
        <dbReference type="EMBL" id="KAL3742223.1"/>
    </source>
</evidence>
<feature type="transmembrane region" description="Helical" evidence="1">
    <location>
        <begin position="52"/>
        <end position="78"/>
    </location>
</feature>
<accession>A0ABD3KVD8</accession>
<keyword evidence="1" id="KW-0812">Transmembrane</keyword>
<dbReference type="EMBL" id="JBJKBG010000004">
    <property type="protein sequence ID" value="KAL3742223.1"/>
    <property type="molecule type" value="Genomic_DNA"/>
</dbReference>
<evidence type="ECO:0000256" key="1">
    <source>
        <dbReference type="SAM" id="Phobius"/>
    </source>
</evidence>
<dbReference type="Proteomes" id="UP001634007">
    <property type="component" value="Unassembled WGS sequence"/>
</dbReference>